<feature type="active site" description="Proton acceptor" evidence="5">
    <location>
        <position position="61"/>
    </location>
</feature>
<evidence type="ECO:0000256" key="5">
    <source>
        <dbReference type="PIRSR" id="PIRSR600888-1"/>
    </source>
</evidence>
<comment type="catalytic activity">
    <reaction evidence="1 7">
        <text>dTDP-4-dehydro-6-deoxy-alpha-D-glucose = dTDP-4-dehydro-beta-L-rhamnose</text>
        <dbReference type="Rhea" id="RHEA:16969"/>
        <dbReference type="ChEBI" id="CHEBI:57649"/>
        <dbReference type="ChEBI" id="CHEBI:62830"/>
        <dbReference type="EC" id="5.1.3.13"/>
    </reaction>
</comment>
<comment type="function">
    <text evidence="2 7">Catalyzes the epimerization of the C3' and C5'positions of dTDP-6-deoxy-D-xylo-4-hexulose, forming dTDP-6-deoxy-L-lyxo-4-hexulose.</text>
</comment>
<dbReference type="InterPro" id="IPR011051">
    <property type="entry name" value="RmlC_Cupin_sf"/>
</dbReference>
<dbReference type="PANTHER" id="PTHR21047">
    <property type="entry name" value="DTDP-6-DEOXY-D-GLUCOSE-3,5 EPIMERASE"/>
    <property type="match status" value="1"/>
</dbReference>
<dbReference type="GO" id="GO:0000271">
    <property type="term" value="P:polysaccharide biosynthetic process"/>
    <property type="evidence" value="ECO:0007669"/>
    <property type="project" value="TreeGrafter"/>
</dbReference>
<dbReference type="InterPro" id="IPR000888">
    <property type="entry name" value="RmlC-like"/>
</dbReference>
<dbReference type="EMBL" id="JASXSV010000015">
    <property type="protein sequence ID" value="MDP0589533.1"/>
    <property type="molecule type" value="Genomic_DNA"/>
</dbReference>
<comment type="caution">
    <text evidence="8">The sequence shown here is derived from an EMBL/GenBank/DDBJ whole genome shotgun (WGS) entry which is preliminary data.</text>
</comment>
<comment type="similarity">
    <text evidence="7">Belongs to the dTDP-4-dehydrorhamnose 3,5-epimerase family.</text>
</comment>
<dbReference type="Proteomes" id="UP001178148">
    <property type="component" value="Unassembled WGS sequence"/>
</dbReference>
<accession>A0AA90NX34</accession>
<evidence type="ECO:0000256" key="1">
    <source>
        <dbReference type="ARBA" id="ARBA00001298"/>
    </source>
</evidence>
<feature type="active site" description="Proton donor" evidence="5">
    <location>
        <position position="130"/>
    </location>
</feature>
<evidence type="ECO:0000256" key="4">
    <source>
        <dbReference type="ARBA" id="ARBA00019595"/>
    </source>
</evidence>
<evidence type="ECO:0000256" key="2">
    <source>
        <dbReference type="ARBA" id="ARBA00001997"/>
    </source>
</evidence>
<dbReference type="GO" id="GO:0005829">
    <property type="term" value="C:cytosol"/>
    <property type="evidence" value="ECO:0007669"/>
    <property type="project" value="TreeGrafter"/>
</dbReference>
<name>A0AA90NX34_9GAMM</name>
<evidence type="ECO:0000313" key="9">
    <source>
        <dbReference type="Proteomes" id="UP001178148"/>
    </source>
</evidence>
<sequence>MKIIKTDIPDVLIFEPAVFGDERGFFMETFRESFFEGLGLGVRFVQDNHSSSVKGVLRGLHYQLKCPQGKLVRVANGSVYDVVVDVRKRSSYFGMYVGAILSEDNRRIMWVPPGFAHGFLVISDQAEFIYKCTDYYAPEFERSLAWDDPEVNIAWPLEQVGSPSLSSKDEQGILLADLEVFE</sequence>
<dbReference type="EC" id="5.1.3.13" evidence="3 7"/>
<dbReference type="InterPro" id="IPR014710">
    <property type="entry name" value="RmlC-like_jellyroll"/>
</dbReference>
<proteinExistence type="inferred from homology"/>
<evidence type="ECO:0000256" key="7">
    <source>
        <dbReference type="RuleBase" id="RU364069"/>
    </source>
</evidence>
<comment type="subunit">
    <text evidence="7">Homodimer.</text>
</comment>
<dbReference type="GO" id="GO:0008830">
    <property type="term" value="F:dTDP-4-dehydrorhamnose 3,5-epimerase activity"/>
    <property type="evidence" value="ECO:0007669"/>
    <property type="project" value="UniProtKB-UniRule"/>
</dbReference>
<keyword evidence="7 8" id="KW-0413">Isomerase</keyword>
<protein>
    <recommendedName>
        <fullName evidence="4 7">dTDP-4-dehydrorhamnose 3,5-epimerase</fullName>
        <ecNumber evidence="3 7">5.1.3.13</ecNumber>
    </recommendedName>
    <alternativeName>
        <fullName evidence="7">Thymidine diphospho-4-keto-rhamnose 3,5-epimerase</fullName>
    </alternativeName>
</protein>
<organism evidence="8 9">
    <name type="scientific">Candidatus Endonucleibacter bathymodioli</name>
    <dbReference type="NCBI Taxonomy" id="539814"/>
    <lineage>
        <taxon>Bacteria</taxon>
        <taxon>Pseudomonadati</taxon>
        <taxon>Pseudomonadota</taxon>
        <taxon>Gammaproteobacteria</taxon>
        <taxon>Oceanospirillales</taxon>
        <taxon>Endozoicomonadaceae</taxon>
        <taxon>Candidatus Endonucleibacter</taxon>
    </lineage>
</organism>
<keyword evidence="9" id="KW-1185">Reference proteome</keyword>
<comment type="pathway">
    <text evidence="7">Carbohydrate biosynthesis; dTDP-L-rhamnose biosynthesis.</text>
</comment>
<evidence type="ECO:0000256" key="6">
    <source>
        <dbReference type="PIRSR" id="PIRSR600888-3"/>
    </source>
</evidence>
<dbReference type="SUPFAM" id="SSF51182">
    <property type="entry name" value="RmlC-like cupins"/>
    <property type="match status" value="1"/>
</dbReference>
<dbReference type="PANTHER" id="PTHR21047:SF2">
    <property type="entry name" value="THYMIDINE DIPHOSPHO-4-KETO-RHAMNOSE 3,5-EPIMERASE"/>
    <property type="match status" value="1"/>
</dbReference>
<dbReference type="CDD" id="cd00438">
    <property type="entry name" value="cupin_RmlC"/>
    <property type="match status" value="1"/>
</dbReference>
<feature type="site" description="Participates in a stacking interaction with the thymidine ring of dTDP-4-oxo-6-deoxyglucose" evidence="6">
    <location>
        <position position="136"/>
    </location>
</feature>
<dbReference type="NCBIfam" id="TIGR01221">
    <property type="entry name" value="rmlC"/>
    <property type="match status" value="1"/>
</dbReference>
<dbReference type="AlphaFoldDB" id="A0AA90NX34"/>
<reference evidence="8 9" key="1">
    <citation type="journal article" date="2023" name="bioRxiv">
        <title>An intranuclear bacterial parasite of deep-sea mussels expresses apoptosis inhibitors acquired from its host.</title>
        <authorList>
            <person name="Gonzalez Porras M.A."/>
            <person name="Assie A."/>
            <person name="Tietjen M."/>
            <person name="Violette M."/>
            <person name="Kleiner M."/>
            <person name="Gruber-Vodicka H."/>
            <person name="Dubilier N."/>
            <person name="Leisch N."/>
        </authorList>
    </citation>
    <scope>NUCLEOTIDE SEQUENCE [LARGE SCALE GENOMIC DNA]</scope>
    <source>
        <strain evidence="8">IAP13</strain>
    </source>
</reference>
<evidence type="ECO:0000313" key="8">
    <source>
        <dbReference type="EMBL" id="MDP0589533.1"/>
    </source>
</evidence>
<dbReference type="Gene3D" id="2.60.120.10">
    <property type="entry name" value="Jelly Rolls"/>
    <property type="match status" value="1"/>
</dbReference>
<dbReference type="GO" id="GO:0019305">
    <property type="term" value="P:dTDP-rhamnose biosynthetic process"/>
    <property type="evidence" value="ECO:0007669"/>
    <property type="project" value="UniProtKB-UniRule"/>
</dbReference>
<evidence type="ECO:0000256" key="3">
    <source>
        <dbReference type="ARBA" id="ARBA00012098"/>
    </source>
</evidence>
<gene>
    <name evidence="8" type="primary">rfbC</name>
    <name evidence="8" type="ORF">QS748_10230</name>
</gene>
<dbReference type="Pfam" id="PF00908">
    <property type="entry name" value="dTDP_sugar_isom"/>
    <property type="match status" value="1"/>
</dbReference>